<dbReference type="Proteomes" id="UP000274756">
    <property type="component" value="Unassembled WGS sequence"/>
</dbReference>
<dbReference type="GO" id="GO:0005655">
    <property type="term" value="C:nucleolar ribonuclease P complex"/>
    <property type="evidence" value="ECO:0007669"/>
    <property type="project" value="InterPro"/>
</dbReference>
<dbReference type="PANTHER" id="PTHR46948">
    <property type="entry name" value="RIBONUCLEASE P PROTEIN SUBUNIT P38"/>
    <property type="match status" value="1"/>
</dbReference>
<reference evidence="5" key="1">
    <citation type="submission" date="2016-04" db="UniProtKB">
        <authorList>
            <consortium name="WormBaseParasite"/>
        </authorList>
    </citation>
    <scope>IDENTIFICATION</scope>
</reference>
<dbReference type="Proteomes" id="UP000038040">
    <property type="component" value="Unplaced"/>
</dbReference>
<dbReference type="GO" id="GO:0001682">
    <property type="term" value="P:tRNA 5'-leader removal"/>
    <property type="evidence" value="ECO:0007669"/>
    <property type="project" value="InterPro"/>
</dbReference>
<feature type="compositionally biased region" description="Basic and acidic residues" evidence="1">
    <location>
        <begin position="114"/>
        <end position="139"/>
    </location>
</feature>
<reference evidence="2 4" key="2">
    <citation type="submission" date="2018-11" db="EMBL/GenBank/DDBJ databases">
        <authorList>
            <consortium name="Pathogen Informatics"/>
        </authorList>
    </citation>
    <scope>NUCLEOTIDE SEQUENCE [LARGE SCALE GENOMIC DNA]</scope>
</reference>
<evidence type="ECO:0000313" key="4">
    <source>
        <dbReference type="Proteomes" id="UP000274756"/>
    </source>
</evidence>
<sequence length="279" mass="30130">MHLWLGGKVIGTEESGGNVTKGPKLGGKVIGTEESGGNVAKGPKRSERVEWPSDADMKTKTNDPHYLKCPIKYDWDIASGETSSKVIAKISSFLQANGFVRNKKITRWKAKAKEKKENEEGEASSHHSDQTSELAVRDKSSEICEKSTSHIRKSSSVCIGLQSVLRRLQRNELSAIFIDSSVIQPTAIATTLGLASQSFKTNFYAVEGLSDALSVSLNMKSVSAVGLTNSADVEEIRSIASLLLVPRRSTLFSTLNSTSTELIVSAGKGGQFANLLRDL</sequence>
<organism evidence="3 5">
    <name type="scientific">Dracunculus medinensis</name>
    <name type="common">Guinea worm</name>
    <dbReference type="NCBI Taxonomy" id="318479"/>
    <lineage>
        <taxon>Eukaryota</taxon>
        <taxon>Metazoa</taxon>
        <taxon>Ecdysozoa</taxon>
        <taxon>Nematoda</taxon>
        <taxon>Chromadorea</taxon>
        <taxon>Rhabditida</taxon>
        <taxon>Spirurina</taxon>
        <taxon>Dracunculoidea</taxon>
        <taxon>Dracunculidae</taxon>
        <taxon>Dracunculus</taxon>
    </lineage>
</organism>
<gene>
    <name evidence="2" type="ORF">DME_LOCUS115</name>
</gene>
<dbReference type="InterPro" id="IPR042848">
    <property type="entry name" value="Rpp38"/>
</dbReference>
<feature type="region of interest" description="Disordered" evidence="1">
    <location>
        <begin position="110"/>
        <end position="139"/>
    </location>
</feature>
<evidence type="ECO:0000313" key="3">
    <source>
        <dbReference type="Proteomes" id="UP000038040"/>
    </source>
</evidence>
<accession>A0A158Q3Q3</accession>
<proteinExistence type="predicted"/>
<dbReference type="GO" id="GO:0033204">
    <property type="term" value="F:ribonuclease P RNA binding"/>
    <property type="evidence" value="ECO:0007669"/>
    <property type="project" value="TreeGrafter"/>
</dbReference>
<dbReference type="GO" id="GO:0001650">
    <property type="term" value="C:fibrillar center"/>
    <property type="evidence" value="ECO:0007669"/>
    <property type="project" value="TreeGrafter"/>
</dbReference>
<dbReference type="EMBL" id="UYYG01000001">
    <property type="protein sequence ID" value="VDN50142.1"/>
    <property type="molecule type" value="Genomic_DNA"/>
</dbReference>
<dbReference type="WBParaSite" id="DME_0000288601-mRNA-1">
    <property type="protein sequence ID" value="DME_0000288601-mRNA-1"/>
    <property type="gene ID" value="DME_0000288601"/>
</dbReference>
<evidence type="ECO:0000313" key="2">
    <source>
        <dbReference type="EMBL" id="VDN50142.1"/>
    </source>
</evidence>
<name>A0A158Q3Q3_DRAME</name>
<evidence type="ECO:0000313" key="5">
    <source>
        <dbReference type="WBParaSite" id="DME_0000288601-mRNA-1"/>
    </source>
</evidence>
<evidence type="ECO:0000256" key="1">
    <source>
        <dbReference type="SAM" id="MobiDB-lite"/>
    </source>
</evidence>
<protein>
    <submittedName>
        <fullName evidence="5">MBD domain-containing protein</fullName>
    </submittedName>
</protein>
<dbReference type="AlphaFoldDB" id="A0A158Q3Q3"/>
<dbReference type="PANTHER" id="PTHR46948:SF1">
    <property type="entry name" value="RIBONUCLEASE P PROTEIN SUBUNIT P38"/>
    <property type="match status" value="1"/>
</dbReference>
<keyword evidence="4" id="KW-1185">Reference proteome</keyword>
<dbReference type="OrthoDB" id="5823091at2759"/>
<dbReference type="GO" id="GO:0004526">
    <property type="term" value="F:ribonuclease P activity"/>
    <property type="evidence" value="ECO:0007669"/>
    <property type="project" value="TreeGrafter"/>
</dbReference>
<dbReference type="GO" id="GO:0000172">
    <property type="term" value="C:ribonuclease MRP complex"/>
    <property type="evidence" value="ECO:0007669"/>
    <property type="project" value="InterPro"/>
</dbReference>